<sequence>MQQKVKNISYLCKVEFGLDEEGKQLVALPQGAEVLRVNLEIAKPQAGASLDIGFKDEEDYFMNDIPGDTAGFHNSEKLYCAKVSTTINATIVGFDKDSESRAILRVHYFVPSEVVLEV</sequence>
<reference evidence="2" key="1">
    <citation type="submission" date="2014-12" db="EMBL/GenBank/DDBJ databases">
        <authorList>
            <person name="Jaenicke S."/>
        </authorList>
    </citation>
    <scope>NUCLEOTIDE SEQUENCE [LARGE SCALE GENOMIC DNA]</scope>
</reference>
<dbReference type="GeneID" id="82131999"/>
<evidence type="ECO:0000313" key="2">
    <source>
        <dbReference type="Proteomes" id="UP000043437"/>
    </source>
</evidence>
<accession>A0A0K2XZQ2</accession>
<dbReference type="Proteomes" id="UP000043437">
    <property type="component" value="Unassembled WGS sequence"/>
</dbReference>
<dbReference type="EMBL" id="CDMG01000006">
    <property type="protein sequence ID" value="CRF52576.1"/>
    <property type="molecule type" value="Genomic_DNA"/>
</dbReference>
<evidence type="ECO:0000313" key="1">
    <source>
        <dbReference type="EMBL" id="CRF52576.1"/>
    </source>
</evidence>
<organism evidence="1 2">
    <name type="scientific">Helicobacter ailurogastricus</name>
    <dbReference type="NCBI Taxonomy" id="1578720"/>
    <lineage>
        <taxon>Bacteria</taxon>
        <taxon>Pseudomonadati</taxon>
        <taxon>Campylobacterota</taxon>
        <taxon>Epsilonproteobacteria</taxon>
        <taxon>Campylobacterales</taxon>
        <taxon>Helicobacteraceae</taxon>
        <taxon>Helicobacter</taxon>
    </lineage>
</organism>
<name>A0A0K2XZQ2_9HELI</name>
<protein>
    <submittedName>
        <fullName evidence="1">Uncharacterized protein</fullName>
    </submittedName>
</protein>
<gene>
    <name evidence="1" type="ORF">HAL07_10410</name>
</gene>
<proteinExistence type="predicted"/>
<dbReference type="RefSeq" id="WP_053945341.1">
    <property type="nucleotide sequence ID" value="NZ_CDMG01000006.1"/>
</dbReference>
<dbReference type="AlphaFoldDB" id="A0A0K2XZQ2"/>